<keyword evidence="9" id="KW-0175">Coiled coil</keyword>
<reference evidence="12 13" key="1">
    <citation type="submission" date="2014-02" db="EMBL/GenBank/DDBJ databases">
        <title>Kosmotoga genome sequencing.</title>
        <authorList>
            <person name="Pollo S.M."/>
            <person name="Charchuk R."/>
            <person name="Nesbo C.L."/>
        </authorList>
    </citation>
    <scope>NUCLEOTIDE SEQUENCE [LARGE SCALE GENOMIC DNA]</scope>
    <source>
        <strain evidence="12 13">S304</strain>
    </source>
</reference>
<gene>
    <name evidence="8" type="primary">rimO</name>
    <name evidence="12" type="ORF">AT15_06995</name>
</gene>
<evidence type="ECO:0000256" key="4">
    <source>
        <dbReference type="ARBA" id="ARBA00022691"/>
    </source>
</evidence>
<dbReference type="InterPro" id="IPR005840">
    <property type="entry name" value="Ribosomal_uS12_MeSTrfase_RimO"/>
</dbReference>
<dbReference type="SFLD" id="SFLDG01082">
    <property type="entry name" value="B12-binding_domain_containing"/>
    <property type="match status" value="1"/>
</dbReference>
<keyword evidence="1 8" id="KW-0004">4Fe-4S</keyword>
<organism evidence="12 13">
    <name type="scientific">Kosmotoga arenicorallina S304</name>
    <dbReference type="NCBI Taxonomy" id="1453497"/>
    <lineage>
        <taxon>Bacteria</taxon>
        <taxon>Thermotogati</taxon>
        <taxon>Thermotogota</taxon>
        <taxon>Thermotogae</taxon>
        <taxon>Kosmotogales</taxon>
        <taxon>Kosmotogaceae</taxon>
        <taxon>Kosmotoga</taxon>
    </lineage>
</organism>
<feature type="binding site" evidence="8">
    <location>
        <position position="10"/>
    </location>
    <ligand>
        <name>[4Fe-4S] cluster</name>
        <dbReference type="ChEBI" id="CHEBI:49883"/>
        <label>1</label>
    </ligand>
</feature>
<dbReference type="SFLD" id="SFLDS00029">
    <property type="entry name" value="Radical_SAM"/>
    <property type="match status" value="1"/>
</dbReference>
<evidence type="ECO:0000259" key="10">
    <source>
        <dbReference type="PROSITE" id="PS51449"/>
    </source>
</evidence>
<dbReference type="Gene3D" id="2.40.50.140">
    <property type="entry name" value="Nucleic acid-binding proteins"/>
    <property type="match status" value="1"/>
</dbReference>
<dbReference type="SMART" id="SM00729">
    <property type="entry name" value="Elp3"/>
    <property type="match status" value="1"/>
</dbReference>
<dbReference type="InterPro" id="IPR058240">
    <property type="entry name" value="rSAM_sf"/>
</dbReference>
<dbReference type="STRING" id="1453497.AT15_06995"/>
<dbReference type="NCBIfam" id="TIGR01125">
    <property type="entry name" value="30S ribosomal protein S12 methylthiotransferase RimO"/>
    <property type="match status" value="1"/>
</dbReference>
<dbReference type="Gene3D" id="3.80.30.20">
    <property type="entry name" value="tm_1862 like domain"/>
    <property type="match status" value="1"/>
</dbReference>
<feature type="binding site" evidence="8">
    <location>
        <position position="46"/>
    </location>
    <ligand>
        <name>[4Fe-4S] cluster</name>
        <dbReference type="ChEBI" id="CHEBI:49883"/>
        <label>1</label>
    </ligand>
</feature>
<dbReference type="PATRIC" id="fig|1453497.3.peg.1395"/>
<dbReference type="GO" id="GO:0005840">
    <property type="term" value="C:ribosome"/>
    <property type="evidence" value="ECO:0007669"/>
    <property type="project" value="UniProtKB-KW"/>
</dbReference>
<dbReference type="NCBIfam" id="TIGR00089">
    <property type="entry name" value="MiaB/RimO family radical SAM methylthiotransferase"/>
    <property type="match status" value="1"/>
</dbReference>
<comment type="cofactor">
    <cofactor evidence="8">
        <name>[4Fe-4S] cluster</name>
        <dbReference type="ChEBI" id="CHEBI:49883"/>
    </cofactor>
    <text evidence="8">Binds 2 [4Fe-4S] clusters. One cluster is coordinated with 3 cysteines and an exchangeable S-adenosyl-L-methionine.</text>
</comment>
<dbReference type="InterPro" id="IPR012340">
    <property type="entry name" value="NA-bd_OB-fold"/>
</dbReference>
<feature type="binding site" evidence="8">
    <location>
        <position position="151"/>
    </location>
    <ligand>
        <name>[4Fe-4S] cluster</name>
        <dbReference type="ChEBI" id="CHEBI:49883"/>
        <label>2</label>
        <note>4Fe-4S-S-AdoMet</note>
    </ligand>
</feature>
<dbReference type="Pfam" id="PF18693">
    <property type="entry name" value="TRAM_2"/>
    <property type="match status" value="1"/>
</dbReference>
<dbReference type="InterPro" id="IPR013848">
    <property type="entry name" value="Methylthiotransferase_N"/>
</dbReference>
<dbReference type="Proteomes" id="UP000077339">
    <property type="component" value="Unassembled WGS sequence"/>
</dbReference>
<keyword evidence="4 8" id="KW-0949">S-adenosyl-L-methionine</keyword>
<dbReference type="SUPFAM" id="SSF102114">
    <property type="entry name" value="Radical SAM enzymes"/>
    <property type="match status" value="1"/>
</dbReference>
<dbReference type="GO" id="GO:0103039">
    <property type="term" value="F:protein methylthiotransferase activity"/>
    <property type="evidence" value="ECO:0007669"/>
    <property type="project" value="UniProtKB-EC"/>
</dbReference>
<comment type="function">
    <text evidence="8">Catalyzes the methylthiolation of an aspartic acid residue of ribosomal protein uS12.</text>
</comment>
<dbReference type="FunFam" id="3.80.30.20:FF:000001">
    <property type="entry name" value="tRNA-2-methylthio-N(6)-dimethylallyladenosine synthase 2"/>
    <property type="match status" value="1"/>
</dbReference>
<dbReference type="GO" id="GO:0005829">
    <property type="term" value="C:cytosol"/>
    <property type="evidence" value="ECO:0007669"/>
    <property type="project" value="TreeGrafter"/>
</dbReference>
<comment type="catalytic activity">
    <reaction evidence="8">
        <text>L-aspartate(89)-[ribosomal protein uS12]-hydrogen + (sulfur carrier)-SH + AH2 + 2 S-adenosyl-L-methionine = 3-methylsulfanyl-L-aspartate(89)-[ribosomal protein uS12]-hydrogen + (sulfur carrier)-H + 5'-deoxyadenosine + L-methionine + A + S-adenosyl-L-homocysteine + 2 H(+)</text>
        <dbReference type="Rhea" id="RHEA:37087"/>
        <dbReference type="Rhea" id="RHEA-COMP:10460"/>
        <dbReference type="Rhea" id="RHEA-COMP:10461"/>
        <dbReference type="Rhea" id="RHEA-COMP:14737"/>
        <dbReference type="Rhea" id="RHEA-COMP:14739"/>
        <dbReference type="ChEBI" id="CHEBI:13193"/>
        <dbReference type="ChEBI" id="CHEBI:15378"/>
        <dbReference type="ChEBI" id="CHEBI:17319"/>
        <dbReference type="ChEBI" id="CHEBI:17499"/>
        <dbReference type="ChEBI" id="CHEBI:29917"/>
        <dbReference type="ChEBI" id="CHEBI:29961"/>
        <dbReference type="ChEBI" id="CHEBI:57844"/>
        <dbReference type="ChEBI" id="CHEBI:57856"/>
        <dbReference type="ChEBI" id="CHEBI:59789"/>
        <dbReference type="ChEBI" id="CHEBI:64428"/>
        <dbReference type="ChEBI" id="CHEBI:73599"/>
        <dbReference type="EC" id="2.8.4.4"/>
    </reaction>
</comment>
<dbReference type="InterPro" id="IPR002792">
    <property type="entry name" value="TRAM_dom"/>
</dbReference>
<dbReference type="InterPro" id="IPR005839">
    <property type="entry name" value="Methylthiotransferase"/>
</dbReference>
<keyword evidence="6 8" id="KW-0408">Iron</keyword>
<keyword evidence="2 8" id="KW-0963">Cytoplasm</keyword>
<keyword evidence="12" id="KW-0687">Ribonucleoprotein</keyword>
<dbReference type="PROSITE" id="PS01278">
    <property type="entry name" value="MTTASE_RADICAL"/>
    <property type="match status" value="1"/>
</dbReference>
<dbReference type="GO" id="GO:0006400">
    <property type="term" value="P:tRNA modification"/>
    <property type="evidence" value="ECO:0007669"/>
    <property type="project" value="InterPro"/>
</dbReference>
<dbReference type="PROSITE" id="PS51918">
    <property type="entry name" value="RADICAL_SAM"/>
    <property type="match status" value="1"/>
</dbReference>
<dbReference type="PROSITE" id="PS51449">
    <property type="entry name" value="MTTASE_N"/>
    <property type="match status" value="1"/>
</dbReference>
<dbReference type="Gene3D" id="3.40.50.12160">
    <property type="entry name" value="Methylthiotransferase, N-terminal domain"/>
    <property type="match status" value="1"/>
</dbReference>
<evidence type="ECO:0000259" key="11">
    <source>
        <dbReference type="PROSITE" id="PS51918"/>
    </source>
</evidence>
<feature type="domain" description="Radical SAM core" evidence="11">
    <location>
        <begin position="133"/>
        <end position="363"/>
    </location>
</feature>
<dbReference type="InterPro" id="IPR007197">
    <property type="entry name" value="rSAM"/>
</dbReference>
<dbReference type="SFLD" id="SFLDF00274">
    <property type="entry name" value="ribosomal_protein_S12_methylth"/>
    <property type="match status" value="1"/>
</dbReference>
<dbReference type="Pfam" id="PF04055">
    <property type="entry name" value="Radical_SAM"/>
    <property type="match status" value="1"/>
</dbReference>
<keyword evidence="13" id="KW-1185">Reference proteome</keyword>
<keyword evidence="7 8" id="KW-0411">Iron-sulfur</keyword>
<dbReference type="PANTHER" id="PTHR43837:SF1">
    <property type="entry name" value="RIBOSOMAL PROTEIN US12 METHYLTHIOTRANSFERASE RIMO"/>
    <property type="match status" value="1"/>
</dbReference>
<accession>A0A182C7I8</accession>
<name>A0A182C7I8_9BACT</name>
<dbReference type="EC" id="2.8.4.4" evidence="8"/>
<comment type="subcellular location">
    <subcellularLocation>
        <location evidence="8">Cytoplasm</location>
    </subcellularLocation>
</comment>
<dbReference type="GO" id="GO:0035599">
    <property type="term" value="F:aspartic acid methylthiotransferase activity"/>
    <property type="evidence" value="ECO:0007669"/>
    <property type="project" value="TreeGrafter"/>
</dbReference>
<evidence type="ECO:0000256" key="9">
    <source>
        <dbReference type="SAM" id="Coils"/>
    </source>
</evidence>
<evidence type="ECO:0000313" key="12">
    <source>
        <dbReference type="EMBL" id="OAA31237.1"/>
    </source>
</evidence>
<feature type="binding site" evidence="8">
    <location>
        <position position="147"/>
    </location>
    <ligand>
        <name>[4Fe-4S] cluster</name>
        <dbReference type="ChEBI" id="CHEBI:49883"/>
        <label>2</label>
        <note>4Fe-4S-S-AdoMet</note>
    </ligand>
</feature>
<keyword evidence="5 8" id="KW-0479">Metal-binding</keyword>
<dbReference type="OrthoDB" id="9805215at2"/>
<comment type="caution">
    <text evidence="12">The sequence shown here is derived from an EMBL/GenBank/DDBJ whole genome shotgun (WGS) entry which is preliminary data.</text>
</comment>
<comment type="similarity">
    <text evidence="8">Belongs to the methylthiotransferase family. RimO subfamily.</text>
</comment>
<feature type="domain" description="MTTase N-terminal" evidence="10">
    <location>
        <begin position="1"/>
        <end position="120"/>
    </location>
</feature>
<dbReference type="GO" id="GO:0046872">
    <property type="term" value="F:metal ion binding"/>
    <property type="evidence" value="ECO:0007669"/>
    <property type="project" value="UniProtKB-KW"/>
</dbReference>
<protein>
    <recommendedName>
        <fullName evidence="8">Ribosomal protein uS12 methylthiotransferase RimO</fullName>
        <shortName evidence="8">uS12 MTTase</shortName>
        <shortName evidence="8">uS12 methylthiotransferase</shortName>
        <ecNumber evidence="8">2.8.4.4</ecNumber>
    </recommendedName>
    <alternativeName>
        <fullName evidence="8">Ribosomal protein uS12 (aspartate-C(3))-methylthiotransferase</fullName>
    </alternativeName>
    <alternativeName>
        <fullName evidence="8">Ribosome maturation factor RimO</fullName>
    </alternativeName>
</protein>
<sequence>MNIGVLTLGCPKNVADMENFKGIMKRRGHQIVSNALMADAIIIDTCGFIGEAKRESVEEILNFCSLKEENPSLKVIAIGCLVQRYFNELKEEIPELDGLIGVTPPDTLADLLEREEIFYLKQPTGVYDFSGRESGNTYAYVKIGDGCDRNCAFCSIPSFKGRSQSRKMEDIVSEVQALVSGGVKEIILVSQDNTQYGKDLYGKQALPDLLRKLDDIKEDFWVRVMYLHPDHLNEEIIDSIALSRNTVKYFDIPVQSGSNSVLKAMGRSKNREELIELFRKVRSKMPDAVLRTTIMVGFPGETSKTFAETLDFIKEVKFNKLGGFVYSPEEGTPAYSERVTISREKAQELLEELLDEQDRISYELNQQFLNKKLKVLIEDETEELSIGRSWHFSPEIDGNIYVRGKSKSGELIETVITQVYENDMEGFIIDEHT</sequence>
<evidence type="ECO:0000256" key="7">
    <source>
        <dbReference type="ARBA" id="ARBA00023014"/>
    </source>
</evidence>
<evidence type="ECO:0000256" key="8">
    <source>
        <dbReference type="HAMAP-Rule" id="MF_01865"/>
    </source>
</evidence>
<dbReference type="GO" id="GO:0051539">
    <property type="term" value="F:4 iron, 4 sulfur cluster binding"/>
    <property type="evidence" value="ECO:0007669"/>
    <property type="project" value="UniProtKB-UniRule"/>
</dbReference>
<evidence type="ECO:0000313" key="13">
    <source>
        <dbReference type="Proteomes" id="UP000077339"/>
    </source>
</evidence>
<dbReference type="Pfam" id="PF00919">
    <property type="entry name" value="UPF0004"/>
    <property type="match status" value="1"/>
</dbReference>
<proteinExistence type="inferred from homology"/>
<feature type="binding site" evidence="8">
    <location>
        <position position="80"/>
    </location>
    <ligand>
        <name>[4Fe-4S] cluster</name>
        <dbReference type="ChEBI" id="CHEBI:49883"/>
        <label>1</label>
    </ligand>
</feature>
<dbReference type="PANTHER" id="PTHR43837">
    <property type="entry name" value="RIBOSOMAL PROTEIN S12 METHYLTHIOTRANSFERASE RIMO"/>
    <property type="match status" value="1"/>
</dbReference>
<evidence type="ECO:0000256" key="1">
    <source>
        <dbReference type="ARBA" id="ARBA00022485"/>
    </source>
</evidence>
<keyword evidence="3 8" id="KW-0808">Transferase</keyword>
<dbReference type="EMBL" id="JFHK01000004">
    <property type="protein sequence ID" value="OAA31237.1"/>
    <property type="molecule type" value="Genomic_DNA"/>
</dbReference>
<dbReference type="InterPro" id="IPR020612">
    <property type="entry name" value="Methylthiotransferase_CS"/>
</dbReference>
<dbReference type="HAMAP" id="MF_01865">
    <property type="entry name" value="MTTase_RimO"/>
    <property type="match status" value="1"/>
</dbReference>
<dbReference type="InterPro" id="IPR006638">
    <property type="entry name" value="Elp3/MiaA/NifB-like_rSAM"/>
</dbReference>
<evidence type="ECO:0000256" key="2">
    <source>
        <dbReference type="ARBA" id="ARBA00022490"/>
    </source>
</evidence>
<dbReference type="InterPro" id="IPR038135">
    <property type="entry name" value="Methylthiotransferase_N_sf"/>
</dbReference>
<feature type="binding site" evidence="8">
    <location>
        <position position="154"/>
    </location>
    <ligand>
        <name>[4Fe-4S] cluster</name>
        <dbReference type="ChEBI" id="CHEBI:49883"/>
        <label>2</label>
        <note>4Fe-4S-S-AdoMet</note>
    </ligand>
</feature>
<dbReference type="SFLD" id="SFLDG01061">
    <property type="entry name" value="methylthiotransferase"/>
    <property type="match status" value="1"/>
</dbReference>
<keyword evidence="12" id="KW-0689">Ribosomal protein</keyword>
<feature type="coiled-coil region" evidence="9">
    <location>
        <begin position="336"/>
        <end position="363"/>
    </location>
</feature>
<dbReference type="AlphaFoldDB" id="A0A182C7I8"/>
<dbReference type="RefSeq" id="WP_068346214.1">
    <property type="nucleotide sequence ID" value="NZ_JFHK01000004.1"/>
</dbReference>
<dbReference type="CDD" id="cd01335">
    <property type="entry name" value="Radical_SAM"/>
    <property type="match status" value="1"/>
</dbReference>
<dbReference type="InterPro" id="IPR023404">
    <property type="entry name" value="rSAM_horseshoe"/>
</dbReference>
<evidence type="ECO:0000256" key="6">
    <source>
        <dbReference type="ARBA" id="ARBA00023004"/>
    </source>
</evidence>
<evidence type="ECO:0000256" key="5">
    <source>
        <dbReference type="ARBA" id="ARBA00022723"/>
    </source>
</evidence>
<evidence type="ECO:0000256" key="3">
    <source>
        <dbReference type="ARBA" id="ARBA00022679"/>
    </source>
</evidence>